<dbReference type="GO" id="GO:0003677">
    <property type="term" value="F:DNA binding"/>
    <property type="evidence" value="ECO:0007669"/>
    <property type="project" value="UniProtKB-UniRule"/>
</dbReference>
<gene>
    <name evidence="4" type="ORF">JEM65_07015</name>
</gene>
<dbReference type="EMBL" id="JAEHJZ010000012">
    <property type="protein sequence ID" value="MBJ7880401.1"/>
    <property type="molecule type" value="Genomic_DNA"/>
</dbReference>
<dbReference type="PROSITE" id="PS50977">
    <property type="entry name" value="HTH_TETR_2"/>
    <property type="match status" value="1"/>
</dbReference>
<dbReference type="SUPFAM" id="SSF46689">
    <property type="entry name" value="Homeodomain-like"/>
    <property type="match status" value="1"/>
</dbReference>
<dbReference type="PANTHER" id="PTHR30328:SF54">
    <property type="entry name" value="HTH-TYPE TRANSCRIPTIONAL REPRESSOR SCO4008"/>
    <property type="match status" value="1"/>
</dbReference>
<dbReference type="InterPro" id="IPR050109">
    <property type="entry name" value="HTH-type_TetR-like_transc_reg"/>
</dbReference>
<protein>
    <submittedName>
        <fullName evidence="4">TetR/AcrR family transcriptional regulator</fullName>
    </submittedName>
</protein>
<proteinExistence type="predicted"/>
<keyword evidence="5" id="KW-1185">Reference proteome</keyword>
<reference evidence="4 5" key="1">
    <citation type="submission" date="2020-09" db="EMBL/GenBank/DDBJ databases">
        <title>Draft genome of Gelidibacter salicanalis PAMC21136.</title>
        <authorList>
            <person name="Park H."/>
        </authorList>
    </citation>
    <scope>NUCLEOTIDE SEQUENCE [LARGE SCALE GENOMIC DNA]</scope>
    <source>
        <strain evidence="4 5">PAMC21136</strain>
    </source>
</reference>
<comment type="caution">
    <text evidence="4">The sequence shown here is derived from an EMBL/GenBank/DDBJ whole genome shotgun (WGS) entry which is preliminary data.</text>
</comment>
<dbReference type="PANTHER" id="PTHR30328">
    <property type="entry name" value="TRANSCRIPTIONAL REPRESSOR"/>
    <property type="match status" value="1"/>
</dbReference>
<dbReference type="Proteomes" id="UP000662373">
    <property type="component" value="Unassembled WGS sequence"/>
</dbReference>
<feature type="DNA-binding region" description="H-T-H motif" evidence="2">
    <location>
        <begin position="37"/>
        <end position="56"/>
    </location>
</feature>
<dbReference type="InterPro" id="IPR001647">
    <property type="entry name" value="HTH_TetR"/>
</dbReference>
<dbReference type="Gene3D" id="1.10.357.10">
    <property type="entry name" value="Tetracycline Repressor, domain 2"/>
    <property type="match status" value="1"/>
</dbReference>
<accession>A0A934KJ15</accession>
<evidence type="ECO:0000256" key="2">
    <source>
        <dbReference type="PROSITE-ProRule" id="PRU00335"/>
    </source>
</evidence>
<evidence type="ECO:0000259" key="3">
    <source>
        <dbReference type="PROSITE" id="PS50977"/>
    </source>
</evidence>
<evidence type="ECO:0000313" key="5">
    <source>
        <dbReference type="Proteomes" id="UP000662373"/>
    </source>
</evidence>
<organism evidence="4 5">
    <name type="scientific">Gelidibacter salicanalis</name>
    <dbReference type="NCBI Taxonomy" id="291193"/>
    <lineage>
        <taxon>Bacteria</taxon>
        <taxon>Pseudomonadati</taxon>
        <taxon>Bacteroidota</taxon>
        <taxon>Flavobacteriia</taxon>
        <taxon>Flavobacteriales</taxon>
        <taxon>Flavobacteriaceae</taxon>
        <taxon>Gelidibacter</taxon>
    </lineage>
</organism>
<dbReference type="InterPro" id="IPR009057">
    <property type="entry name" value="Homeodomain-like_sf"/>
</dbReference>
<dbReference type="AlphaFoldDB" id="A0A934KJ15"/>
<sequence>MAKKRYQGEINDKERSKQKLINAVGIVLKSEGYTGLTATNIAKVAGLSRRLITIYFDSVDDLVETYVRNKDYWSAASGNADKIIVENKGRDTRKVIDYLLQNQLEYFYNNPEMQKIILWEISKKTKVMYEVCNDRERLGSKVFELVDRELEGKNIDVRAVSALLVAGIYYMVLHAKSTDTLFCEIDINQPEGMKRIKNAISLILEKIYDN</sequence>
<keyword evidence="1 2" id="KW-0238">DNA-binding</keyword>
<evidence type="ECO:0000313" key="4">
    <source>
        <dbReference type="EMBL" id="MBJ7880401.1"/>
    </source>
</evidence>
<evidence type="ECO:0000256" key="1">
    <source>
        <dbReference type="ARBA" id="ARBA00023125"/>
    </source>
</evidence>
<name>A0A934KJ15_9FLAO</name>
<feature type="domain" description="HTH tetR-type" evidence="3">
    <location>
        <begin position="14"/>
        <end position="74"/>
    </location>
</feature>